<sequence>MSSPASPPSAFLGVELVRPRAGPRRSPTKAFPKFYDAWRFEREVLGQPNPPGQAVAGFARSLLEGVYRIPNRVLQAPPSSSKTVANTVKEISRVSRFKRTSRAVKAAILQGPPAAAAQAQAGASASASAILSVTKPLDAKPRKLTRRQRQAEVEGI</sequence>
<keyword evidence="3" id="KW-1185">Reference proteome</keyword>
<evidence type="ECO:0000313" key="3">
    <source>
        <dbReference type="Proteomes" id="UP000053257"/>
    </source>
</evidence>
<dbReference type="HOGENOM" id="CLU_1687303_0_0_1"/>
<feature type="region of interest" description="Disordered" evidence="1">
    <location>
        <begin position="136"/>
        <end position="156"/>
    </location>
</feature>
<dbReference type="AlphaFoldDB" id="A0A0C3PJV1"/>
<dbReference type="EMBL" id="KN840516">
    <property type="protein sequence ID" value="KIP06508.1"/>
    <property type="molecule type" value="Genomic_DNA"/>
</dbReference>
<dbReference type="Proteomes" id="UP000053257">
    <property type="component" value="Unassembled WGS sequence"/>
</dbReference>
<organism evidence="2 3">
    <name type="scientific">Phlebiopsis gigantea (strain 11061_1 CR5-6)</name>
    <name type="common">White-rot fungus</name>
    <name type="synonym">Peniophora gigantea</name>
    <dbReference type="NCBI Taxonomy" id="745531"/>
    <lineage>
        <taxon>Eukaryota</taxon>
        <taxon>Fungi</taxon>
        <taxon>Dikarya</taxon>
        <taxon>Basidiomycota</taxon>
        <taxon>Agaricomycotina</taxon>
        <taxon>Agaricomycetes</taxon>
        <taxon>Polyporales</taxon>
        <taxon>Phanerochaetaceae</taxon>
        <taxon>Phlebiopsis</taxon>
    </lineage>
</organism>
<accession>A0A0C3PJV1</accession>
<name>A0A0C3PJV1_PHLG1</name>
<proteinExistence type="predicted"/>
<protein>
    <submittedName>
        <fullName evidence="2">Uncharacterized protein</fullName>
    </submittedName>
</protein>
<reference evidence="2 3" key="1">
    <citation type="journal article" date="2014" name="PLoS Genet.">
        <title>Analysis of the Phlebiopsis gigantea genome, transcriptome and secretome provides insight into its pioneer colonization strategies of wood.</title>
        <authorList>
            <person name="Hori C."/>
            <person name="Ishida T."/>
            <person name="Igarashi K."/>
            <person name="Samejima M."/>
            <person name="Suzuki H."/>
            <person name="Master E."/>
            <person name="Ferreira P."/>
            <person name="Ruiz-Duenas F.J."/>
            <person name="Held B."/>
            <person name="Canessa P."/>
            <person name="Larrondo L.F."/>
            <person name="Schmoll M."/>
            <person name="Druzhinina I.S."/>
            <person name="Kubicek C.P."/>
            <person name="Gaskell J.A."/>
            <person name="Kersten P."/>
            <person name="St John F."/>
            <person name="Glasner J."/>
            <person name="Sabat G."/>
            <person name="Splinter BonDurant S."/>
            <person name="Syed K."/>
            <person name="Yadav J."/>
            <person name="Mgbeahuruike A.C."/>
            <person name="Kovalchuk A."/>
            <person name="Asiegbu F.O."/>
            <person name="Lackner G."/>
            <person name="Hoffmeister D."/>
            <person name="Rencoret J."/>
            <person name="Gutierrez A."/>
            <person name="Sun H."/>
            <person name="Lindquist E."/>
            <person name="Barry K."/>
            <person name="Riley R."/>
            <person name="Grigoriev I.V."/>
            <person name="Henrissat B."/>
            <person name="Kues U."/>
            <person name="Berka R.M."/>
            <person name="Martinez A.T."/>
            <person name="Covert S.F."/>
            <person name="Blanchette R.A."/>
            <person name="Cullen D."/>
        </authorList>
    </citation>
    <scope>NUCLEOTIDE SEQUENCE [LARGE SCALE GENOMIC DNA]</scope>
    <source>
        <strain evidence="2 3">11061_1 CR5-6</strain>
    </source>
</reference>
<evidence type="ECO:0000313" key="2">
    <source>
        <dbReference type="EMBL" id="KIP06508.1"/>
    </source>
</evidence>
<evidence type="ECO:0000256" key="1">
    <source>
        <dbReference type="SAM" id="MobiDB-lite"/>
    </source>
</evidence>
<gene>
    <name evidence="2" type="ORF">PHLGIDRAFT_118898</name>
</gene>